<keyword evidence="1" id="KW-0812">Transmembrane</keyword>
<proteinExistence type="predicted"/>
<keyword evidence="1" id="KW-1133">Transmembrane helix</keyword>
<dbReference type="EMBL" id="LSRE01000002">
    <property type="protein sequence ID" value="KXP00854.1"/>
    <property type="molecule type" value="Genomic_DNA"/>
</dbReference>
<comment type="caution">
    <text evidence="2">The sequence shown here is derived from an EMBL/GenBank/DDBJ whole genome shotgun (WGS) entry which is preliminary data.</text>
</comment>
<sequence length="147" mass="16394">MEAVKLDLEVAELLDEQDPLRTWLTHYARMRIIGIGMSETRDRYDRVVKTMIASQAAVVVTSAITIGMACYYGLQHASGVDWLPYLGLIAIVGAAGLMNASQLRDTLKRRGPYARGFDDMSARSVGPYVTRLRKDLKAPEIQGYKNE</sequence>
<evidence type="ECO:0000313" key="2">
    <source>
        <dbReference type="EMBL" id="KXP00854.1"/>
    </source>
</evidence>
<gene>
    <name evidence="2" type="ORF">AXK61_12655</name>
</gene>
<feature type="transmembrane region" description="Helical" evidence="1">
    <location>
        <begin position="51"/>
        <end position="74"/>
    </location>
</feature>
<evidence type="ECO:0000313" key="3">
    <source>
        <dbReference type="Proteomes" id="UP000070409"/>
    </source>
</evidence>
<evidence type="ECO:0008006" key="4">
    <source>
        <dbReference type="Google" id="ProtNLM"/>
    </source>
</evidence>
<reference evidence="2 3" key="1">
    <citation type="submission" date="2016-02" db="EMBL/GenBank/DDBJ databases">
        <authorList>
            <person name="Teng J.L."/>
            <person name="Tang Y."/>
            <person name="Huang Y."/>
            <person name="Guo F."/>
            <person name="Wei W."/>
            <person name="Chen J.H."/>
            <person name="Wong S.Y."/>
            <person name="Lau S.K."/>
            <person name="Woo P.C."/>
        </authorList>
    </citation>
    <scope>NUCLEOTIDE SEQUENCE [LARGE SCALE GENOMIC DNA]</scope>
    <source>
        <strain evidence="2 3">JCM 13375</strain>
    </source>
</reference>
<organism evidence="2 3">
    <name type="scientific">Tsukamurella pseudospumae</name>
    <dbReference type="NCBI Taxonomy" id="239498"/>
    <lineage>
        <taxon>Bacteria</taxon>
        <taxon>Bacillati</taxon>
        <taxon>Actinomycetota</taxon>
        <taxon>Actinomycetes</taxon>
        <taxon>Mycobacteriales</taxon>
        <taxon>Tsukamurellaceae</taxon>
        <taxon>Tsukamurella</taxon>
    </lineage>
</organism>
<evidence type="ECO:0000256" key="1">
    <source>
        <dbReference type="SAM" id="Phobius"/>
    </source>
</evidence>
<dbReference type="Proteomes" id="UP000070409">
    <property type="component" value="Unassembled WGS sequence"/>
</dbReference>
<feature type="transmembrane region" description="Helical" evidence="1">
    <location>
        <begin position="80"/>
        <end position="100"/>
    </location>
</feature>
<name>A0A137ZRP5_9ACTN</name>
<keyword evidence="1" id="KW-0472">Membrane</keyword>
<accession>A0A137ZRP5</accession>
<protein>
    <recommendedName>
        <fullName evidence="4">SMODS and SLOG-associating 2TM effector domain-containing protein</fullName>
    </recommendedName>
</protein>
<keyword evidence="3" id="KW-1185">Reference proteome</keyword>